<dbReference type="NCBIfam" id="TIGR03362">
    <property type="entry name" value="VI_chp_7"/>
    <property type="match status" value="1"/>
</dbReference>
<name>A0AAP9QZ01_KLEAE</name>
<dbReference type="InterPro" id="IPR017739">
    <property type="entry name" value="T6SS-assoc_VCA0119"/>
</dbReference>
<dbReference type="EMBL" id="CP055904">
    <property type="protein sequence ID" value="QMR41581.1"/>
    <property type="molecule type" value="Genomic_DNA"/>
</dbReference>
<dbReference type="AlphaFoldDB" id="A0AAP9QZ01"/>
<dbReference type="PANTHER" id="PTHR37024:SF5">
    <property type="entry name" value="IMPA N-TERMINAL DOMAIN-CONTAINING PROTEIN"/>
    <property type="match status" value="1"/>
</dbReference>
<evidence type="ECO:0000259" key="2">
    <source>
        <dbReference type="Pfam" id="PF06812"/>
    </source>
</evidence>
<proteinExistence type="predicted"/>
<gene>
    <name evidence="3" type="primary">tssA</name>
    <name evidence="3" type="ORF">HV331_19690</name>
</gene>
<reference evidence="4" key="1">
    <citation type="submission" date="2020-06" db="EMBL/GenBank/DDBJ databases">
        <title>REHAB project genomes.</title>
        <authorList>
            <person name="Shaw L.P."/>
        </authorList>
    </citation>
    <scope>NUCLEOTIDE SEQUENCE [LARGE SCALE GENOMIC DNA]</scope>
    <source>
        <strain evidence="4">RHBSTW-00938</strain>
    </source>
</reference>
<dbReference type="Proteomes" id="UP000514462">
    <property type="component" value="Chromosome"/>
</dbReference>
<sequence length="539" mass="59507">MATADTLLALCLPDAAQRTALLTESRENLSLWSPWLIPLAAGNGAGDDPTYEDDFQLMREEINKLSGTDTDVLCRLAESILTQHARDIRVVTWYTLARLLRDGDAGLTDGILLLTAMLSQAGAHCHPQRSTARLAALDWLNSERVLDGLARWPDVTREETARTAAALCQLERALECLPEAERPTFAGLLRTLESRLAGSGGLDTPVASSGPDSAGESTHSTPASGAAVPEAAAVKSEVELVRQLRVLSGWVVEQPQGWLAAHRMMKAARWDLVTQLPALDASGRTRLLPPKADYRAQLKRLYLQQSWAELVEQADGMFTEGGNRFWLDLQWYLWQGLSRAGSPWEQWADYILSDLKLLLRRLPGLETLAWNDGTPLADEVTLNWIAEKVNDEMPGFGDEPAVVNGGQTDDIFVLEAEAMEKGDRDGPEAALVWLQNRPEMVSPRSRWLLRLLMARVAEQYGRNELALHLLGELSDSAPQLTLSEWEPGLLFDVQARRLRLLRLKAGRSESDKARFAPEMDMLLAGLIALDPARAMVLCG</sequence>
<evidence type="ECO:0000256" key="1">
    <source>
        <dbReference type="SAM" id="MobiDB-lite"/>
    </source>
</evidence>
<feature type="region of interest" description="Disordered" evidence="1">
    <location>
        <begin position="200"/>
        <end position="226"/>
    </location>
</feature>
<dbReference type="PANTHER" id="PTHR37024">
    <property type="entry name" value="TYPE VI SECRETION SYSTEM DUF2094 AND IMPA-RELATED DOMAIN PROTEIN"/>
    <property type="match status" value="1"/>
</dbReference>
<protein>
    <submittedName>
        <fullName evidence="3">Type VI secretion system protein TssA</fullName>
    </submittedName>
</protein>
<dbReference type="Pfam" id="PF16989">
    <property type="entry name" value="T6SS_VasJ"/>
    <property type="match status" value="1"/>
</dbReference>
<accession>A0AAP9QZ01</accession>
<evidence type="ECO:0000313" key="4">
    <source>
        <dbReference type="Proteomes" id="UP000514462"/>
    </source>
</evidence>
<feature type="compositionally biased region" description="Polar residues" evidence="1">
    <location>
        <begin position="206"/>
        <end position="221"/>
    </location>
</feature>
<dbReference type="Pfam" id="PF06812">
    <property type="entry name" value="ImpA_N"/>
    <property type="match status" value="1"/>
</dbReference>
<organism evidence="3 4">
    <name type="scientific">Klebsiella aerogenes</name>
    <name type="common">Enterobacter aerogenes</name>
    <dbReference type="NCBI Taxonomy" id="548"/>
    <lineage>
        <taxon>Bacteria</taxon>
        <taxon>Pseudomonadati</taxon>
        <taxon>Pseudomonadota</taxon>
        <taxon>Gammaproteobacteria</taxon>
        <taxon>Enterobacterales</taxon>
        <taxon>Enterobacteriaceae</taxon>
        <taxon>Klebsiella/Raoultella group</taxon>
        <taxon>Klebsiella</taxon>
    </lineage>
</organism>
<evidence type="ECO:0000313" key="3">
    <source>
        <dbReference type="EMBL" id="QMR41581.1"/>
    </source>
</evidence>
<dbReference type="InterPro" id="IPR010657">
    <property type="entry name" value="ImpA_N"/>
</dbReference>
<dbReference type="RefSeq" id="WP_182014673.1">
    <property type="nucleotide sequence ID" value="NZ_CP055904.1"/>
</dbReference>
<feature type="domain" description="ImpA N-terminal" evidence="2">
    <location>
        <begin position="38"/>
        <end position="141"/>
    </location>
</feature>